<protein>
    <submittedName>
        <fullName evidence="2">Uncharacterized protein</fullName>
    </submittedName>
</protein>
<proteinExistence type="predicted"/>
<reference evidence="3" key="1">
    <citation type="journal article" date="2018" name="Nat. Microbiol.">
        <title>Leveraging single-cell genomics to expand the fungal tree of life.</title>
        <authorList>
            <person name="Ahrendt S.R."/>
            <person name="Quandt C.A."/>
            <person name="Ciobanu D."/>
            <person name="Clum A."/>
            <person name="Salamov A."/>
            <person name="Andreopoulos B."/>
            <person name="Cheng J.F."/>
            <person name="Woyke T."/>
            <person name="Pelin A."/>
            <person name="Henrissat B."/>
            <person name="Reynolds N.K."/>
            <person name="Benny G.L."/>
            <person name="Smith M.E."/>
            <person name="James T.Y."/>
            <person name="Grigoriev I.V."/>
        </authorList>
    </citation>
    <scope>NUCLEOTIDE SEQUENCE [LARGE SCALE GENOMIC DNA]</scope>
    <source>
        <strain evidence="3">RSA 1356</strain>
    </source>
</reference>
<feature type="compositionally biased region" description="Polar residues" evidence="1">
    <location>
        <begin position="49"/>
        <end position="58"/>
    </location>
</feature>
<accession>A0A4P9XIJ1</accession>
<dbReference type="EMBL" id="KZ993106">
    <property type="protein sequence ID" value="RKP05518.1"/>
    <property type="molecule type" value="Genomic_DNA"/>
</dbReference>
<feature type="region of interest" description="Disordered" evidence="1">
    <location>
        <begin position="15"/>
        <end position="59"/>
    </location>
</feature>
<evidence type="ECO:0000256" key="1">
    <source>
        <dbReference type="SAM" id="MobiDB-lite"/>
    </source>
</evidence>
<dbReference type="Proteomes" id="UP000271241">
    <property type="component" value="Unassembled WGS sequence"/>
</dbReference>
<sequence length="229" mass="25742">MLKRIRSLEETLAEVHRHVTTPTRGPAPGAQSRPSCADMAVRPAAPTAGQPSRNSSRPNLLKRITQPAQLPTNLPQLRSIYVTGLQWANKREVRNALKEKGVTTQYIADIWYTNAGLVEFLIKENYTDTFLDRLRGTKLRYLPDYDPRTGSAGGVATRNAKTVAVDELNEKVQKTLERFLPEAHKRLLDAWGAVREVNGKLVFADREIKRPTEPALPVETAQPKKKKRN</sequence>
<keyword evidence="3" id="KW-1185">Reference proteome</keyword>
<dbReference type="AlphaFoldDB" id="A0A4P9XIJ1"/>
<organism evidence="2 3">
    <name type="scientific">Thamnocephalis sphaerospora</name>
    <dbReference type="NCBI Taxonomy" id="78915"/>
    <lineage>
        <taxon>Eukaryota</taxon>
        <taxon>Fungi</taxon>
        <taxon>Fungi incertae sedis</taxon>
        <taxon>Zoopagomycota</taxon>
        <taxon>Zoopagomycotina</taxon>
        <taxon>Zoopagomycetes</taxon>
        <taxon>Zoopagales</taxon>
        <taxon>Sigmoideomycetaceae</taxon>
        <taxon>Thamnocephalis</taxon>
    </lineage>
</organism>
<name>A0A4P9XIJ1_9FUNG</name>
<gene>
    <name evidence="2" type="ORF">THASP1DRAFT_32643</name>
</gene>
<evidence type="ECO:0000313" key="2">
    <source>
        <dbReference type="EMBL" id="RKP05518.1"/>
    </source>
</evidence>
<evidence type="ECO:0000313" key="3">
    <source>
        <dbReference type="Proteomes" id="UP000271241"/>
    </source>
</evidence>